<organism evidence="3">
    <name type="scientific">Clastoptera arizonana</name>
    <name type="common">Arizona spittle bug</name>
    <dbReference type="NCBI Taxonomy" id="38151"/>
    <lineage>
        <taxon>Eukaryota</taxon>
        <taxon>Metazoa</taxon>
        <taxon>Ecdysozoa</taxon>
        <taxon>Arthropoda</taxon>
        <taxon>Hexapoda</taxon>
        <taxon>Insecta</taxon>
        <taxon>Pterygota</taxon>
        <taxon>Neoptera</taxon>
        <taxon>Paraneoptera</taxon>
        <taxon>Hemiptera</taxon>
        <taxon>Auchenorrhyncha</taxon>
        <taxon>Cercopoidea</taxon>
        <taxon>Clastopteridae</taxon>
        <taxon>Clastoptera</taxon>
    </lineage>
</organism>
<sequence length="334" mass="37711">MFLIFVIILQLWILSNSQSINVKYSGILPLKAQDMAMVFYVTAENEDTSATAASVRLEMIKCCEKLPNDDLGCDTIELLPFSGPMTSATLSNYTLIYPTVYPYQRSGVCTVDVSLKQGGGGKVCLKTKIHFDTIFSKRKNSEILKDYFCANKVMKCRSRDLDPLDHCKPVDCYKKYSGRKSYFDKTTATCKAIPKCLPKTGSIVTYDVSENACKVTSPSISEDDLTDVEMKTKKCTETSRRLFLHQVNCHHGVLNHENQCVCHRGWLPAELPQDQEDFLPFYLPTFHSCNAPSGYLSFMDIFWPHSMLVTVIAIVMSKLVMAVQCLYIKWIGQT</sequence>
<dbReference type="EMBL" id="GEDC01017093">
    <property type="protein sequence ID" value="JAS20205.1"/>
    <property type="molecule type" value="Transcribed_RNA"/>
</dbReference>
<protein>
    <submittedName>
        <fullName evidence="3">Uncharacterized protein</fullName>
    </submittedName>
</protein>
<name>A0A1B6D3Q7_9HEMI</name>
<keyword evidence="1" id="KW-0812">Transmembrane</keyword>
<proteinExistence type="predicted"/>
<accession>A0A1B6D3Q7</accession>
<reference evidence="3" key="1">
    <citation type="submission" date="2015-12" db="EMBL/GenBank/DDBJ databases">
        <title>De novo transcriptome assembly of four potential Pierce s Disease insect vectors from Arizona vineyards.</title>
        <authorList>
            <person name="Tassone E.E."/>
        </authorList>
    </citation>
    <scope>NUCLEOTIDE SEQUENCE</scope>
</reference>
<evidence type="ECO:0000313" key="3">
    <source>
        <dbReference type="EMBL" id="JAS20205.1"/>
    </source>
</evidence>
<feature type="signal peptide" evidence="2">
    <location>
        <begin position="1"/>
        <end position="17"/>
    </location>
</feature>
<evidence type="ECO:0000256" key="1">
    <source>
        <dbReference type="SAM" id="Phobius"/>
    </source>
</evidence>
<keyword evidence="2" id="KW-0732">Signal</keyword>
<gene>
    <name evidence="3" type="ORF">g.15644</name>
</gene>
<keyword evidence="1" id="KW-0472">Membrane</keyword>
<keyword evidence="1" id="KW-1133">Transmembrane helix</keyword>
<feature type="transmembrane region" description="Helical" evidence="1">
    <location>
        <begin position="302"/>
        <end position="328"/>
    </location>
</feature>
<evidence type="ECO:0000256" key="2">
    <source>
        <dbReference type="SAM" id="SignalP"/>
    </source>
</evidence>
<feature type="chain" id="PRO_5008580920" evidence="2">
    <location>
        <begin position="18"/>
        <end position="334"/>
    </location>
</feature>
<dbReference type="AlphaFoldDB" id="A0A1B6D3Q7"/>